<dbReference type="Proteomes" id="UP000284375">
    <property type="component" value="Unassembled WGS sequence"/>
</dbReference>
<evidence type="ECO:0000313" key="5">
    <source>
        <dbReference type="Proteomes" id="UP000284375"/>
    </source>
</evidence>
<dbReference type="SUPFAM" id="SSF55048">
    <property type="entry name" value="Probable ACP-binding domain of malonyl-CoA ACP transacylase"/>
    <property type="match status" value="1"/>
</dbReference>
<evidence type="ECO:0000256" key="1">
    <source>
        <dbReference type="ARBA" id="ARBA00022450"/>
    </source>
</evidence>
<dbReference type="InterPro" id="IPR016035">
    <property type="entry name" value="Acyl_Trfase/lysoPLipase"/>
</dbReference>
<dbReference type="STRING" id="252740.A0A423V7S2"/>
<dbReference type="SUPFAM" id="SSF53901">
    <property type="entry name" value="Thiolase-like"/>
    <property type="match status" value="1"/>
</dbReference>
<dbReference type="CDD" id="cd00833">
    <property type="entry name" value="PKS"/>
    <property type="match status" value="1"/>
</dbReference>
<gene>
    <name evidence="4" type="ORF">VSDG_10178</name>
</gene>
<dbReference type="SMART" id="SM00827">
    <property type="entry name" value="PKS_AT"/>
    <property type="match status" value="1"/>
</dbReference>
<dbReference type="Gene3D" id="3.40.366.10">
    <property type="entry name" value="Malonyl-Coenzyme A Acyl Carrier Protein, domain 2"/>
    <property type="match status" value="1"/>
</dbReference>
<dbReference type="EMBL" id="LJZO01000106">
    <property type="protein sequence ID" value="ROV86844.1"/>
    <property type="molecule type" value="Genomic_DNA"/>
</dbReference>
<evidence type="ECO:0000256" key="2">
    <source>
        <dbReference type="ARBA" id="ARBA00022553"/>
    </source>
</evidence>
<dbReference type="Pfam" id="PF16197">
    <property type="entry name" value="KAsynt_C_assoc"/>
    <property type="match status" value="1"/>
</dbReference>
<dbReference type="Pfam" id="PF00698">
    <property type="entry name" value="Acyl_transf_1"/>
    <property type="match status" value="1"/>
</dbReference>
<evidence type="ECO:0000313" key="4">
    <source>
        <dbReference type="EMBL" id="ROV86844.1"/>
    </source>
</evidence>
<reference evidence="4 5" key="1">
    <citation type="submission" date="2015-09" db="EMBL/GenBank/DDBJ databases">
        <title>Host preference determinants of Valsa canker pathogens revealed by comparative genomics.</title>
        <authorList>
            <person name="Yin Z."/>
            <person name="Huang L."/>
        </authorList>
    </citation>
    <scope>NUCLEOTIDE SEQUENCE [LARGE SCALE GENOMIC DNA]</scope>
    <source>
        <strain evidence="4 5">YSFL</strain>
    </source>
</reference>
<dbReference type="Pfam" id="PF00109">
    <property type="entry name" value="ketoacyl-synt"/>
    <property type="match status" value="1"/>
</dbReference>
<dbReference type="InterPro" id="IPR032821">
    <property type="entry name" value="PKS_assoc"/>
</dbReference>
<organism evidence="4 5">
    <name type="scientific">Cytospora chrysosperma</name>
    <name type="common">Cytospora canker fungus</name>
    <name type="synonym">Sphaeria chrysosperma</name>
    <dbReference type="NCBI Taxonomy" id="252740"/>
    <lineage>
        <taxon>Eukaryota</taxon>
        <taxon>Fungi</taxon>
        <taxon>Dikarya</taxon>
        <taxon>Ascomycota</taxon>
        <taxon>Pezizomycotina</taxon>
        <taxon>Sordariomycetes</taxon>
        <taxon>Sordariomycetidae</taxon>
        <taxon>Diaporthales</taxon>
        <taxon>Cytosporaceae</taxon>
        <taxon>Cytospora</taxon>
    </lineage>
</organism>
<name>A0A423V7S2_CYTCH</name>
<keyword evidence="1" id="KW-0596">Phosphopantetheine</keyword>
<dbReference type="PANTHER" id="PTHR43775:SF18">
    <property type="entry name" value="ENZYME, PUTATIVE (JCVI)-RELATED"/>
    <property type="match status" value="1"/>
</dbReference>
<dbReference type="GO" id="GO:0044550">
    <property type="term" value="P:secondary metabolite biosynthetic process"/>
    <property type="evidence" value="ECO:0007669"/>
    <property type="project" value="TreeGrafter"/>
</dbReference>
<dbReference type="InterPro" id="IPR016036">
    <property type="entry name" value="Malonyl_transacylase_ACP-bd"/>
</dbReference>
<dbReference type="InterPro" id="IPR001227">
    <property type="entry name" value="Ac_transferase_dom_sf"/>
</dbReference>
<keyword evidence="5" id="KW-1185">Reference proteome</keyword>
<accession>A0A423V7S2</accession>
<dbReference type="Pfam" id="PF02801">
    <property type="entry name" value="Ketoacyl-synt_C"/>
    <property type="match status" value="1"/>
</dbReference>
<dbReference type="Gene3D" id="3.40.47.10">
    <property type="match status" value="1"/>
</dbReference>
<dbReference type="OrthoDB" id="329835at2759"/>
<evidence type="ECO:0000259" key="3">
    <source>
        <dbReference type="PROSITE" id="PS52004"/>
    </source>
</evidence>
<comment type="caution">
    <text evidence="4">The sequence shown here is derived from an EMBL/GenBank/DDBJ whole genome shotgun (WGS) entry which is preliminary data.</text>
</comment>
<dbReference type="SMART" id="SM00825">
    <property type="entry name" value="PKS_KS"/>
    <property type="match status" value="1"/>
</dbReference>
<dbReference type="GO" id="GO:0004312">
    <property type="term" value="F:fatty acid synthase activity"/>
    <property type="evidence" value="ECO:0007669"/>
    <property type="project" value="TreeGrafter"/>
</dbReference>
<dbReference type="InterPro" id="IPR014043">
    <property type="entry name" value="Acyl_transferase_dom"/>
</dbReference>
<dbReference type="InterPro" id="IPR014030">
    <property type="entry name" value="Ketoacyl_synth_N"/>
</dbReference>
<protein>
    <recommendedName>
        <fullName evidence="3">Ketosynthase family 3 (KS3) domain-containing protein</fullName>
    </recommendedName>
</protein>
<dbReference type="PROSITE" id="PS52004">
    <property type="entry name" value="KS3_2"/>
    <property type="match status" value="1"/>
</dbReference>
<dbReference type="InterPro" id="IPR014031">
    <property type="entry name" value="Ketoacyl_synth_C"/>
</dbReference>
<dbReference type="InterPro" id="IPR020841">
    <property type="entry name" value="PKS_Beta-ketoAc_synthase_dom"/>
</dbReference>
<dbReference type="GO" id="GO:0006633">
    <property type="term" value="P:fatty acid biosynthetic process"/>
    <property type="evidence" value="ECO:0007669"/>
    <property type="project" value="TreeGrafter"/>
</dbReference>
<feature type="domain" description="Ketosynthase family 3 (KS3)" evidence="3">
    <location>
        <begin position="17"/>
        <end position="444"/>
    </location>
</feature>
<dbReference type="AlphaFoldDB" id="A0A423V7S2"/>
<keyword evidence="2" id="KW-0597">Phosphoprotein</keyword>
<dbReference type="PANTHER" id="PTHR43775">
    <property type="entry name" value="FATTY ACID SYNTHASE"/>
    <property type="match status" value="1"/>
</dbReference>
<proteinExistence type="predicted"/>
<dbReference type="SUPFAM" id="SSF52151">
    <property type="entry name" value="FabD/lysophospholipase-like"/>
    <property type="match status" value="1"/>
</dbReference>
<dbReference type="InterPro" id="IPR016039">
    <property type="entry name" value="Thiolase-like"/>
</dbReference>
<dbReference type="InterPro" id="IPR050091">
    <property type="entry name" value="PKS_NRPS_Biosynth_Enz"/>
</dbReference>
<dbReference type="PROSITE" id="PS51257">
    <property type="entry name" value="PROKAR_LIPOPROTEIN"/>
    <property type="match status" value="1"/>
</dbReference>
<sequence>MVAKSVSSPDDGKRHVQTPLAIIGMACRLPGSCNNAKAFWDFLERGGIASRTPPKTRFEIETHYDGSTKRNTMASPGGMFIDADPRDLDASFFKLPASEAIAMDPQQRQLLEVVYEGLENAGVPLEAMSGQAVGCFVGSYACDYGDIQSRDPEDRAQFTTLGTGRAMLSNRISHWLNIKGPSMTVDTACSGSLIGVDLANRYLQTGEIDAAIVAGCNIYLSPDHVMDGLSVNGTASLTGLCHSFDANADGYIKAEAVNMVLLKRLENAVRDEDPIRGIIRGTATGSDGWTAGIASPNAAAQAATIQQAYSNANISDVAATSYVECHGTGTQAGDAIELSGLGSIFSSRKSRTSPLRIGSVKSNIGHSEPAAGISGLLKVLLAMEHGIIPGNPTFVTPNPKIDFDAINLRPSRATTPWDAPQGVKRAGVNSFGYGGSNAHVIVESVGDLANHVTSYTSDFFFDQQTYSRPYLLVFSANDEQSLQASVAALDRHLSYPGVKIDLRDVAYTLSEKRTRHFYRGYISTSKNEVSAKLLVQGKRATSPPKIGLIFAGQGSQWPQMGQQLISTFPVAKSLLEELDGVLGSLEDGPAWSIIEELSQGRSEDHYRNPELSQTLITALQLGILALLDGSNVIYHSVAGHSSGEVAAAVAAGFLTPQQAIKVAYYRGKATNDAKYGSSLGMMAVGLGPKGVKAYLSGWPCVQVACINSPTSITLSGLRRELLELEQVLKHEGHFARLLRVDAAYHSSHMDQVAIAYRKALDENCDWTPRSASHVSMYSSVKGGRVSELNGATYWEQNMVSPVLFNDAVQDMLQESLDMLIEISPSNSLSGPIEQIMSFVQCNAEYAHAWKRGPDALRALGDLFGKLFIRGSSMKVHRFNFDNSGYSPSTIVDLPNYCWNHSTKYWHESSSSKDWRFRKFVHHDLLGTNME</sequence>